<dbReference type="EMBL" id="MLKD01000012">
    <property type="protein sequence ID" value="OQE21294.1"/>
    <property type="molecule type" value="Genomic_DNA"/>
</dbReference>
<organism evidence="1 2">
    <name type="scientific">Penicillium steckii</name>
    <dbReference type="NCBI Taxonomy" id="303698"/>
    <lineage>
        <taxon>Eukaryota</taxon>
        <taxon>Fungi</taxon>
        <taxon>Dikarya</taxon>
        <taxon>Ascomycota</taxon>
        <taxon>Pezizomycotina</taxon>
        <taxon>Eurotiomycetes</taxon>
        <taxon>Eurotiomycetidae</taxon>
        <taxon>Eurotiales</taxon>
        <taxon>Aspergillaceae</taxon>
        <taxon>Penicillium</taxon>
    </lineage>
</organism>
<proteinExistence type="predicted"/>
<keyword evidence="2" id="KW-1185">Reference proteome</keyword>
<evidence type="ECO:0000313" key="2">
    <source>
        <dbReference type="Proteomes" id="UP000191285"/>
    </source>
</evidence>
<dbReference type="AlphaFoldDB" id="A0A1V6T5L8"/>
<evidence type="ECO:0000313" key="1">
    <source>
        <dbReference type="EMBL" id="OQE21294.1"/>
    </source>
</evidence>
<protein>
    <submittedName>
        <fullName evidence="1">Uncharacterized protein</fullName>
    </submittedName>
</protein>
<name>A0A1V6T5L8_9EURO</name>
<dbReference type="Proteomes" id="UP000191285">
    <property type="component" value="Unassembled WGS sequence"/>
</dbReference>
<gene>
    <name evidence="1" type="ORF">PENSTE_c012G09233</name>
</gene>
<comment type="caution">
    <text evidence="1">The sequence shown here is derived from an EMBL/GenBank/DDBJ whole genome shotgun (WGS) entry which is preliminary data.</text>
</comment>
<reference evidence="2" key="1">
    <citation type="journal article" date="2017" name="Nat. Microbiol.">
        <title>Global analysis of biosynthetic gene clusters reveals vast potential of secondary metabolite production in Penicillium species.</title>
        <authorList>
            <person name="Nielsen J.C."/>
            <person name="Grijseels S."/>
            <person name="Prigent S."/>
            <person name="Ji B."/>
            <person name="Dainat J."/>
            <person name="Nielsen K.F."/>
            <person name="Frisvad J.C."/>
            <person name="Workman M."/>
            <person name="Nielsen J."/>
        </authorList>
    </citation>
    <scope>NUCLEOTIDE SEQUENCE [LARGE SCALE GENOMIC DNA]</scope>
    <source>
        <strain evidence="2">IBT 24891</strain>
    </source>
</reference>
<accession>A0A1V6T5L8</accession>
<sequence>MKLAAYLTSPWASANGHSTVAETVIARVPLSVDDDERHQKLPR</sequence>